<dbReference type="Proteomes" id="UP001597168">
    <property type="component" value="Unassembled WGS sequence"/>
</dbReference>
<comment type="caution">
    <text evidence="2">The sequence shown here is derived from an EMBL/GenBank/DDBJ whole genome shotgun (WGS) entry which is preliminary data.</text>
</comment>
<dbReference type="Gene3D" id="3.40.50.1820">
    <property type="entry name" value="alpha/beta hydrolase"/>
    <property type="match status" value="1"/>
</dbReference>
<keyword evidence="1" id="KW-0472">Membrane</keyword>
<sequence>MVTRRTVLNALGGGVLATAGLTAALHGNAPFGEALRHVLGVAGPVPAVKRAVVRVDRVRSHHRGRDVDLLTMVPPGVPTRDLPMAILLHGRFGTARTAAIGGMSEVLVGAVSRRQVPPFGFVAVDGGDHYWHENVPGDDPMGMLLEEVPRWLAERGFGAPFACVGVSMGGFGALLYGRRRHERREPVKAIAAISPALITTWAEMSTRNAFRGPEQWASLDPLKNLDKLGDAPIGVWTGDRDRFIEGTRKFIASTRLAVASVTPGGHDDAFYRKIVADVIRFLGKRVPR</sequence>
<name>A0ABW3QKC2_9PSEU</name>
<organism evidence="2 3">
    <name type="scientific">Saccharothrix hoggarensis</name>
    <dbReference type="NCBI Taxonomy" id="913853"/>
    <lineage>
        <taxon>Bacteria</taxon>
        <taxon>Bacillati</taxon>
        <taxon>Actinomycetota</taxon>
        <taxon>Actinomycetes</taxon>
        <taxon>Pseudonocardiales</taxon>
        <taxon>Pseudonocardiaceae</taxon>
        <taxon>Saccharothrix</taxon>
    </lineage>
</organism>
<dbReference type="InterPro" id="IPR029058">
    <property type="entry name" value="AB_hydrolase_fold"/>
</dbReference>
<dbReference type="SUPFAM" id="SSF53474">
    <property type="entry name" value="alpha/beta-Hydrolases"/>
    <property type="match status" value="1"/>
</dbReference>
<proteinExistence type="predicted"/>
<feature type="transmembrane region" description="Helical" evidence="1">
    <location>
        <begin position="7"/>
        <end position="26"/>
    </location>
</feature>
<accession>A0ABW3QKC2</accession>
<dbReference type="Pfam" id="PF00756">
    <property type="entry name" value="Esterase"/>
    <property type="match status" value="1"/>
</dbReference>
<dbReference type="InterPro" id="IPR000801">
    <property type="entry name" value="Esterase-like"/>
</dbReference>
<dbReference type="GO" id="GO:0016787">
    <property type="term" value="F:hydrolase activity"/>
    <property type="evidence" value="ECO:0007669"/>
    <property type="project" value="UniProtKB-KW"/>
</dbReference>
<protein>
    <submittedName>
        <fullName evidence="2">Alpha/beta hydrolase</fullName>
    </submittedName>
</protein>
<keyword evidence="2" id="KW-0378">Hydrolase</keyword>
<evidence type="ECO:0000313" key="3">
    <source>
        <dbReference type="Proteomes" id="UP001597168"/>
    </source>
</evidence>
<reference evidence="3" key="1">
    <citation type="journal article" date="2019" name="Int. J. Syst. Evol. Microbiol.">
        <title>The Global Catalogue of Microorganisms (GCM) 10K type strain sequencing project: providing services to taxonomists for standard genome sequencing and annotation.</title>
        <authorList>
            <consortium name="The Broad Institute Genomics Platform"/>
            <consortium name="The Broad Institute Genome Sequencing Center for Infectious Disease"/>
            <person name="Wu L."/>
            <person name="Ma J."/>
        </authorList>
    </citation>
    <scope>NUCLEOTIDE SEQUENCE [LARGE SCALE GENOMIC DNA]</scope>
    <source>
        <strain evidence="3">CCUG 60214</strain>
    </source>
</reference>
<dbReference type="RefSeq" id="WP_380718779.1">
    <property type="nucleotide sequence ID" value="NZ_JBHTLK010000003.1"/>
</dbReference>
<keyword evidence="3" id="KW-1185">Reference proteome</keyword>
<keyword evidence="1" id="KW-1133">Transmembrane helix</keyword>
<evidence type="ECO:0000313" key="2">
    <source>
        <dbReference type="EMBL" id="MFD1145750.1"/>
    </source>
</evidence>
<keyword evidence="1" id="KW-0812">Transmembrane</keyword>
<evidence type="ECO:0000256" key="1">
    <source>
        <dbReference type="SAM" id="Phobius"/>
    </source>
</evidence>
<gene>
    <name evidence="2" type="ORF">ACFQ3T_01290</name>
</gene>
<dbReference type="EMBL" id="JBHTLK010000003">
    <property type="protein sequence ID" value="MFD1145750.1"/>
    <property type="molecule type" value="Genomic_DNA"/>
</dbReference>